<accession>A0AAD2CSS8</accession>
<organism evidence="1 2">
    <name type="scientific">Cylindrotheca closterium</name>
    <dbReference type="NCBI Taxonomy" id="2856"/>
    <lineage>
        <taxon>Eukaryota</taxon>
        <taxon>Sar</taxon>
        <taxon>Stramenopiles</taxon>
        <taxon>Ochrophyta</taxon>
        <taxon>Bacillariophyta</taxon>
        <taxon>Bacillariophyceae</taxon>
        <taxon>Bacillariophycidae</taxon>
        <taxon>Bacillariales</taxon>
        <taxon>Bacillariaceae</taxon>
        <taxon>Cylindrotheca</taxon>
    </lineage>
</organism>
<evidence type="ECO:0000313" key="1">
    <source>
        <dbReference type="EMBL" id="CAJ1941784.1"/>
    </source>
</evidence>
<dbReference type="AlphaFoldDB" id="A0AAD2CSS8"/>
<dbReference type="Proteomes" id="UP001295423">
    <property type="component" value="Unassembled WGS sequence"/>
</dbReference>
<evidence type="ECO:0000313" key="2">
    <source>
        <dbReference type="Proteomes" id="UP001295423"/>
    </source>
</evidence>
<dbReference type="EMBL" id="CAKOGP040001079">
    <property type="protein sequence ID" value="CAJ1941784.1"/>
    <property type="molecule type" value="Genomic_DNA"/>
</dbReference>
<gene>
    <name evidence="1" type="ORF">CYCCA115_LOCUS7659</name>
</gene>
<proteinExistence type="predicted"/>
<name>A0AAD2CSS8_9STRA</name>
<keyword evidence="2" id="KW-1185">Reference proteome</keyword>
<protein>
    <submittedName>
        <fullName evidence="1">Uncharacterized protein</fullName>
    </submittedName>
</protein>
<comment type="caution">
    <text evidence="1">The sequence shown here is derived from an EMBL/GenBank/DDBJ whole genome shotgun (WGS) entry which is preliminary data.</text>
</comment>
<reference evidence="1" key="1">
    <citation type="submission" date="2023-08" db="EMBL/GenBank/DDBJ databases">
        <authorList>
            <person name="Audoor S."/>
            <person name="Bilcke G."/>
        </authorList>
    </citation>
    <scope>NUCLEOTIDE SEQUENCE</scope>
</reference>
<sequence>MLEIAVELDDLDGTPLDLQWLEPDKLAKTLGILMPPAQTGKHNLWLCKGKQKHGRTRSNLASFTTMMSFLSYAPQSRRLWSTQWRSPSSLNRSGNRCYPQCLVRHFPRPVSAATFLVLWSTPLQLKKHLDMLLCHPANKSKTGAFLKAVLQAHQLEPVPPMVSSNKSMAIPPSPSTWRLVLPPSNKCAKGTKC</sequence>